<dbReference type="PIRSF" id="PIRSF000676">
    <property type="entry name" value="Homoser_kin"/>
    <property type="match status" value="1"/>
</dbReference>
<comment type="function">
    <text evidence="7">Catalyzes the ATP-dependent phosphorylation of L-homoserine to L-homoserine phosphate.</text>
</comment>
<dbReference type="GO" id="GO:0005524">
    <property type="term" value="F:ATP binding"/>
    <property type="evidence" value="ECO:0007669"/>
    <property type="project" value="UniProtKB-UniRule"/>
</dbReference>
<dbReference type="InterPro" id="IPR020568">
    <property type="entry name" value="Ribosomal_Su5_D2-typ_SF"/>
</dbReference>
<evidence type="ECO:0000259" key="9">
    <source>
        <dbReference type="Pfam" id="PF00288"/>
    </source>
</evidence>
<feature type="domain" description="GHMP kinase N-terminal" evidence="9">
    <location>
        <begin position="94"/>
        <end position="167"/>
    </location>
</feature>
<name>A0A496PMV3_9MICC</name>
<dbReference type="Proteomes" id="UP000273119">
    <property type="component" value="Unassembled WGS sequence"/>
</dbReference>
<dbReference type="EC" id="2.7.1.39" evidence="7 8"/>
<keyword evidence="6 7" id="KW-0067">ATP-binding</keyword>
<dbReference type="InterPro" id="IPR036554">
    <property type="entry name" value="GHMP_kinase_C_sf"/>
</dbReference>
<comment type="caution">
    <text evidence="7">Lacks conserved residue(s) required for the propagation of feature annotation.</text>
</comment>
<dbReference type="Pfam" id="PF08544">
    <property type="entry name" value="GHMP_kinases_C"/>
    <property type="match status" value="1"/>
</dbReference>
<reference evidence="11 12" key="1">
    <citation type="submission" date="2018-07" db="EMBL/GenBank/DDBJ databases">
        <title>Arthrobacter sp. nov., isolated from raw cow's milk with high bacterial count.</title>
        <authorList>
            <person name="Hahne J."/>
            <person name="Isele D."/>
            <person name="Lipski A."/>
        </authorList>
    </citation>
    <scope>NUCLEOTIDE SEQUENCE [LARGE SCALE GENOMIC DNA]</scope>
    <source>
        <strain evidence="11 12">JZ R-183</strain>
    </source>
</reference>
<dbReference type="UniPathway" id="UPA00050">
    <property type="reaction ID" value="UER00064"/>
</dbReference>
<keyword evidence="3 7" id="KW-0791">Threonine biosynthesis</keyword>
<comment type="caution">
    <text evidence="11">The sequence shown here is derived from an EMBL/GenBank/DDBJ whole genome shotgun (WGS) entry which is preliminary data.</text>
</comment>
<dbReference type="InterPro" id="IPR000870">
    <property type="entry name" value="Homoserine_kinase"/>
</dbReference>
<dbReference type="InterPro" id="IPR014721">
    <property type="entry name" value="Ribsml_uS5_D2-typ_fold_subgr"/>
</dbReference>
<keyword evidence="12" id="KW-1185">Reference proteome</keyword>
<evidence type="ECO:0000259" key="10">
    <source>
        <dbReference type="Pfam" id="PF08544"/>
    </source>
</evidence>
<dbReference type="EMBL" id="QQXL01000001">
    <property type="protein sequence ID" value="RKW71847.1"/>
    <property type="molecule type" value="Genomic_DNA"/>
</dbReference>
<comment type="pathway">
    <text evidence="7">Amino-acid biosynthesis; L-threonine biosynthesis; L-threonine from L-aspartate: step 4/5.</text>
</comment>
<comment type="subcellular location">
    <subcellularLocation>
        <location evidence="7">Cytoplasm</location>
    </subcellularLocation>
</comment>
<evidence type="ECO:0000313" key="12">
    <source>
        <dbReference type="Proteomes" id="UP000273119"/>
    </source>
</evidence>
<evidence type="ECO:0000256" key="5">
    <source>
        <dbReference type="ARBA" id="ARBA00022777"/>
    </source>
</evidence>
<dbReference type="GO" id="GO:0005737">
    <property type="term" value="C:cytoplasm"/>
    <property type="evidence" value="ECO:0007669"/>
    <property type="project" value="UniProtKB-SubCell"/>
</dbReference>
<dbReference type="SUPFAM" id="SSF55060">
    <property type="entry name" value="GHMP Kinase, C-terminal domain"/>
    <property type="match status" value="1"/>
</dbReference>
<comment type="similarity">
    <text evidence="7">Belongs to the GHMP kinase family. Homoserine kinase subfamily.</text>
</comment>
<dbReference type="PANTHER" id="PTHR20861">
    <property type="entry name" value="HOMOSERINE/4-DIPHOSPHOCYTIDYL-2-C-METHYL-D-ERYTHRITOL KINASE"/>
    <property type="match status" value="1"/>
</dbReference>
<evidence type="ECO:0000256" key="7">
    <source>
        <dbReference type="HAMAP-Rule" id="MF_00384"/>
    </source>
</evidence>
<dbReference type="SUPFAM" id="SSF54211">
    <property type="entry name" value="Ribosomal protein S5 domain 2-like"/>
    <property type="match status" value="1"/>
</dbReference>
<dbReference type="InterPro" id="IPR006204">
    <property type="entry name" value="GHMP_kinase_N_dom"/>
</dbReference>
<dbReference type="HAMAP" id="MF_00384">
    <property type="entry name" value="Homoser_kinase"/>
    <property type="match status" value="1"/>
</dbReference>
<feature type="domain" description="GHMP kinase C-terminal" evidence="10">
    <location>
        <begin position="265"/>
        <end position="328"/>
    </location>
</feature>
<dbReference type="InterPro" id="IPR013750">
    <property type="entry name" value="GHMP_kinase_C_dom"/>
</dbReference>
<proteinExistence type="inferred from homology"/>
<protein>
    <recommendedName>
        <fullName evidence="7 8">Homoserine kinase</fullName>
        <shortName evidence="7">HK</shortName>
        <shortName evidence="7">HSK</shortName>
        <ecNumber evidence="7 8">2.7.1.39</ecNumber>
    </recommendedName>
</protein>
<sequence>MSPAHPASPSAPVAPVLGASVDVHVPATSANLGPGFDAFGLALAYGDDLSARVVPAGTHASGARVTVSGEGAESLPSDGTHLAAVTIRGAWDRWGVDHSGVDLELEATNRIPHGRGQGSSAAVVVAALWAAASLLPAHARPGRDAVFQLAAATEGHPDNVAPAVFGGFTISWSEPGQSAGEAQARPAGLDAAVPGDADGQSAGFGTAVLEVHPELVALVAIPDVKLATALARGLLPAQVPHADAAANSGNAALLVHAMTSRPSLLFQATRDLLHEGYRAPAMPHSAALIAALRERGFAATVSGAGPTVLVLARTGQGGDAEAARAALDQLTQDGSVRWRVLEPGIDTVGATVRVHQPLD</sequence>
<keyword evidence="5 7" id="KW-0418">Kinase</keyword>
<evidence type="ECO:0000256" key="2">
    <source>
        <dbReference type="ARBA" id="ARBA00022679"/>
    </source>
</evidence>
<evidence type="ECO:0000256" key="3">
    <source>
        <dbReference type="ARBA" id="ARBA00022697"/>
    </source>
</evidence>
<keyword evidence="1 7" id="KW-0028">Amino-acid biosynthesis</keyword>
<gene>
    <name evidence="7 11" type="primary">thrB</name>
    <name evidence="11" type="ORF">DWQ67_03185</name>
</gene>
<keyword evidence="7" id="KW-0963">Cytoplasm</keyword>
<dbReference type="PANTHER" id="PTHR20861:SF1">
    <property type="entry name" value="HOMOSERINE KINASE"/>
    <property type="match status" value="1"/>
</dbReference>
<evidence type="ECO:0000256" key="1">
    <source>
        <dbReference type="ARBA" id="ARBA00022605"/>
    </source>
</evidence>
<accession>A0A496PMV3</accession>
<evidence type="ECO:0000256" key="8">
    <source>
        <dbReference type="NCBIfam" id="TIGR00191"/>
    </source>
</evidence>
<dbReference type="Pfam" id="PF00288">
    <property type="entry name" value="GHMP_kinases_N"/>
    <property type="match status" value="1"/>
</dbReference>
<dbReference type="GO" id="GO:0004413">
    <property type="term" value="F:homoserine kinase activity"/>
    <property type="evidence" value="ECO:0007669"/>
    <property type="project" value="UniProtKB-UniRule"/>
</dbReference>
<dbReference type="Gene3D" id="3.30.230.10">
    <property type="match status" value="1"/>
</dbReference>
<evidence type="ECO:0000256" key="4">
    <source>
        <dbReference type="ARBA" id="ARBA00022741"/>
    </source>
</evidence>
<evidence type="ECO:0000313" key="11">
    <source>
        <dbReference type="EMBL" id="RKW71847.1"/>
    </source>
</evidence>
<keyword evidence="4 7" id="KW-0547">Nucleotide-binding</keyword>
<dbReference type="PRINTS" id="PR00958">
    <property type="entry name" value="HOMSERKINASE"/>
</dbReference>
<organism evidence="11 12">
    <name type="scientific">Galactobacter caseinivorans</name>
    <dbReference type="NCBI Taxonomy" id="2676123"/>
    <lineage>
        <taxon>Bacteria</taxon>
        <taxon>Bacillati</taxon>
        <taxon>Actinomycetota</taxon>
        <taxon>Actinomycetes</taxon>
        <taxon>Micrococcales</taxon>
        <taxon>Micrococcaceae</taxon>
        <taxon>Galactobacter</taxon>
    </lineage>
</organism>
<dbReference type="NCBIfam" id="TIGR00191">
    <property type="entry name" value="thrB"/>
    <property type="match status" value="1"/>
</dbReference>
<dbReference type="Gene3D" id="3.30.70.890">
    <property type="entry name" value="GHMP kinase, C-terminal domain"/>
    <property type="match status" value="1"/>
</dbReference>
<evidence type="ECO:0000256" key="6">
    <source>
        <dbReference type="ARBA" id="ARBA00022840"/>
    </source>
</evidence>
<dbReference type="AlphaFoldDB" id="A0A496PMV3"/>
<keyword evidence="2 7" id="KW-0808">Transferase</keyword>
<comment type="catalytic activity">
    <reaction evidence="7">
        <text>L-homoserine + ATP = O-phospho-L-homoserine + ADP + H(+)</text>
        <dbReference type="Rhea" id="RHEA:13985"/>
        <dbReference type="ChEBI" id="CHEBI:15378"/>
        <dbReference type="ChEBI" id="CHEBI:30616"/>
        <dbReference type="ChEBI" id="CHEBI:57476"/>
        <dbReference type="ChEBI" id="CHEBI:57590"/>
        <dbReference type="ChEBI" id="CHEBI:456216"/>
        <dbReference type="EC" id="2.7.1.39"/>
    </reaction>
</comment>
<dbReference type="GO" id="GO:0009088">
    <property type="term" value="P:threonine biosynthetic process"/>
    <property type="evidence" value="ECO:0007669"/>
    <property type="project" value="UniProtKB-UniRule"/>
</dbReference>